<dbReference type="Gene3D" id="3.30.530.20">
    <property type="match status" value="1"/>
</dbReference>
<dbReference type="EMBL" id="JAKZBV010000001">
    <property type="protein sequence ID" value="MCH6472005.1"/>
    <property type="molecule type" value="Genomic_DNA"/>
</dbReference>
<keyword evidence="4" id="KW-1185">Reference proteome</keyword>
<gene>
    <name evidence="3" type="ORF">L0M17_18875</name>
</gene>
<dbReference type="Pfam" id="PF03364">
    <property type="entry name" value="Polyketide_cyc"/>
    <property type="match status" value="1"/>
</dbReference>
<feature type="domain" description="Coenzyme Q-binding protein COQ10 START" evidence="2">
    <location>
        <begin position="125"/>
        <end position="244"/>
    </location>
</feature>
<dbReference type="Proteomes" id="UP001202922">
    <property type="component" value="Unassembled WGS sequence"/>
</dbReference>
<feature type="region of interest" description="Disordered" evidence="1">
    <location>
        <begin position="276"/>
        <end position="416"/>
    </location>
</feature>
<reference evidence="3 4" key="1">
    <citation type="submission" date="2022-03" db="EMBL/GenBank/DDBJ databases">
        <title>Sinomonas sp. isolated from a soil.</title>
        <authorList>
            <person name="Han J."/>
            <person name="Kim D.-U."/>
        </authorList>
    </citation>
    <scope>NUCLEOTIDE SEQUENCE [LARGE SCALE GENOMIC DNA]</scope>
    <source>
        <strain evidence="3 4">5-5</strain>
    </source>
</reference>
<evidence type="ECO:0000313" key="4">
    <source>
        <dbReference type="Proteomes" id="UP001202922"/>
    </source>
</evidence>
<dbReference type="SUPFAM" id="SSF55961">
    <property type="entry name" value="Bet v1-like"/>
    <property type="match status" value="1"/>
</dbReference>
<evidence type="ECO:0000256" key="1">
    <source>
        <dbReference type="SAM" id="MobiDB-lite"/>
    </source>
</evidence>
<dbReference type="PANTHER" id="PTHR33824:SF7">
    <property type="entry name" value="POLYKETIDE CYCLASE_DEHYDRASE AND LIPID TRANSPORT SUPERFAMILY PROTEIN"/>
    <property type="match status" value="1"/>
</dbReference>
<accession>A0ABS9U5Y6</accession>
<dbReference type="InterPro" id="IPR023393">
    <property type="entry name" value="START-like_dom_sf"/>
</dbReference>
<feature type="compositionally biased region" description="Acidic residues" evidence="1">
    <location>
        <begin position="309"/>
        <end position="396"/>
    </location>
</feature>
<sequence>MEAKADSGTLTDKIGLGGLKDAAGSFASSLVNNGIGKVSDRVEGITDKLSDFTDGKSSGPSIKDKAVQEGIKAKVKGKSPALGAVGGALSGVKDKVVAGAKALTGGGGRGSRRQKLVNIVEWVDVGVPVRVAYNQWTEFEEWSDFMKKVENVEHNEDEGKVSFKGQVFLSHRTWESQIKEMVPDSRIIWKSKGPKGHLDGAVTFHEYGPQLTKICAVVEYYPQGFFEKTAQIWRAVGRRVRVELKRYVRHVMTSTILNPDDVEGWRGEIRDSEIVRTHDEVVEEEQRQADEDRQRAEEQEPEEDQQRGEEEEPEEGEGQEDQGEASDEGEEESEPEDEYDDEDEEEGEGEQSEGEEEPEDEYDDEYDEGEDEDEDEGEEEEPEDEYDDEGEEEPKDEADGRDAGQSREPSGSRGRR</sequence>
<dbReference type="InterPro" id="IPR047137">
    <property type="entry name" value="ORF3"/>
</dbReference>
<feature type="compositionally biased region" description="Basic and acidic residues" evidence="1">
    <location>
        <begin position="276"/>
        <end position="308"/>
    </location>
</feature>
<organism evidence="3 4">
    <name type="scientific">Sinomonas terrae</name>
    <dbReference type="NCBI Taxonomy" id="2908838"/>
    <lineage>
        <taxon>Bacteria</taxon>
        <taxon>Bacillati</taxon>
        <taxon>Actinomycetota</taxon>
        <taxon>Actinomycetes</taxon>
        <taxon>Micrococcales</taxon>
        <taxon>Micrococcaceae</taxon>
        <taxon>Sinomonas</taxon>
    </lineage>
</organism>
<protein>
    <recommendedName>
        <fullName evidence="2">Coenzyme Q-binding protein COQ10 START domain-containing protein</fullName>
    </recommendedName>
</protein>
<evidence type="ECO:0000313" key="3">
    <source>
        <dbReference type="EMBL" id="MCH6472005.1"/>
    </source>
</evidence>
<dbReference type="RefSeq" id="WP_241055925.1">
    <property type="nucleotide sequence ID" value="NZ_JAKZBV010000001.1"/>
</dbReference>
<dbReference type="InterPro" id="IPR005031">
    <property type="entry name" value="COQ10_START"/>
</dbReference>
<comment type="caution">
    <text evidence="3">The sequence shown here is derived from an EMBL/GenBank/DDBJ whole genome shotgun (WGS) entry which is preliminary data.</text>
</comment>
<proteinExistence type="predicted"/>
<evidence type="ECO:0000259" key="2">
    <source>
        <dbReference type="Pfam" id="PF03364"/>
    </source>
</evidence>
<dbReference type="PANTHER" id="PTHR33824">
    <property type="entry name" value="POLYKETIDE CYCLASE/DEHYDRASE AND LIPID TRANSPORT SUPERFAMILY PROTEIN"/>
    <property type="match status" value="1"/>
</dbReference>
<name>A0ABS9U5Y6_9MICC</name>